<evidence type="ECO:0000259" key="6">
    <source>
        <dbReference type="Pfam" id="PF00327"/>
    </source>
</evidence>
<dbReference type="STRING" id="276.THFILI_10585"/>
<organism evidence="7 8">
    <name type="scientific">Thermus filiformis</name>
    <dbReference type="NCBI Taxonomy" id="276"/>
    <lineage>
        <taxon>Bacteria</taxon>
        <taxon>Thermotogati</taxon>
        <taxon>Deinococcota</taxon>
        <taxon>Deinococci</taxon>
        <taxon>Thermales</taxon>
        <taxon>Thermaceae</taxon>
        <taxon>Thermus</taxon>
    </lineage>
</organism>
<gene>
    <name evidence="5" type="primary">rpmD</name>
    <name evidence="7" type="ORF">THFILI_10585</name>
</gene>
<dbReference type="EMBL" id="JPSL02000040">
    <property type="protein sequence ID" value="KIX84403.1"/>
    <property type="molecule type" value="Genomic_DNA"/>
</dbReference>
<evidence type="ECO:0000313" key="7">
    <source>
        <dbReference type="EMBL" id="KIX84403.1"/>
    </source>
</evidence>
<keyword evidence="4 5" id="KW-0687">Ribonucleoprotein</keyword>
<comment type="similarity">
    <text evidence="1 5">Belongs to the universal ribosomal protein uL30 family.</text>
</comment>
<dbReference type="HAMAP" id="MF_01371_B">
    <property type="entry name" value="Ribosomal_uL30_B"/>
    <property type="match status" value="1"/>
</dbReference>
<feature type="domain" description="Large ribosomal subunit protein uL30-like ferredoxin-like fold" evidence="6">
    <location>
        <begin position="4"/>
        <end position="54"/>
    </location>
</feature>
<dbReference type="Proteomes" id="UP000030364">
    <property type="component" value="Unassembled WGS sequence"/>
</dbReference>
<evidence type="ECO:0000256" key="4">
    <source>
        <dbReference type="ARBA" id="ARBA00023274"/>
    </source>
</evidence>
<dbReference type="InterPro" id="IPR016082">
    <property type="entry name" value="Ribosomal_uL30_ferredoxin-like"/>
</dbReference>
<dbReference type="Gene3D" id="3.30.1390.20">
    <property type="entry name" value="Ribosomal protein L30, ferredoxin-like fold domain"/>
    <property type="match status" value="1"/>
</dbReference>
<evidence type="ECO:0000313" key="8">
    <source>
        <dbReference type="Proteomes" id="UP000030364"/>
    </source>
</evidence>
<dbReference type="OrthoDB" id="9812790at2"/>
<dbReference type="SUPFAM" id="SSF55129">
    <property type="entry name" value="Ribosomal protein L30p/L7e"/>
    <property type="match status" value="1"/>
</dbReference>
<evidence type="ECO:0000256" key="1">
    <source>
        <dbReference type="ARBA" id="ARBA00007594"/>
    </source>
</evidence>
<evidence type="ECO:0000256" key="2">
    <source>
        <dbReference type="ARBA" id="ARBA00011838"/>
    </source>
</evidence>
<proteinExistence type="inferred from homology"/>
<accession>A0A0D6XBZ3</accession>
<dbReference type="InterPro" id="IPR036919">
    <property type="entry name" value="Ribo_uL30_ferredoxin-like_sf"/>
</dbReference>
<keyword evidence="3 5" id="KW-0689">Ribosomal protein</keyword>
<evidence type="ECO:0000256" key="3">
    <source>
        <dbReference type="ARBA" id="ARBA00022980"/>
    </source>
</evidence>
<protein>
    <recommendedName>
        <fullName evidence="5">Large ribosomal subunit protein uL30</fullName>
    </recommendedName>
</protein>
<name>A0A0D6XBZ3_THEFI</name>
<dbReference type="GO" id="GO:0022625">
    <property type="term" value="C:cytosolic large ribosomal subunit"/>
    <property type="evidence" value="ECO:0007669"/>
    <property type="project" value="TreeGrafter"/>
</dbReference>
<dbReference type="InterPro" id="IPR005996">
    <property type="entry name" value="Ribosomal_uL30_bac-type"/>
</dbReference>
<dbReference type="CDD" id="cd01658">
    <property type="entry name" value="Ribosomal_L30"/>
    <property type="match status" value="1"/>
</dbReference>
<dbReference type="PIRSF" id="PIRSF002211">
    <property type="entry name" value="Ribosomal_L30_bac-type"/>
    <property type="match status" value="1"/>
</dbReference>
<keyword evidence="8" id="KW-1185">Reference proteome</keyword>
<dbReference type="PANTHER" id="PTHR15892">
    <property type="entry name" value="MITOCHONDRIAL RIBOSOMAL PROTEIN L30"/>
    <property type="match status" value="1"/>
</dbReference>
<dbReference type="GO" id="GO:0003735">
    <property type="term" value="F:structural constituent of ribosome"/>
    <property type="evidence" value="ECO:0007669"/>
    <property type="project" value="InterPro"/>
</dbReference>
<sequence>MMRLKVKLVKSPIGYPKDQKAALKALGLTRLNRERVFEDRPEIRGQLEKVKHLVKVEVAE</sequence>
<comment type="caution">
    <text evidence="7">The sequence shown here is derived from an EMBL/GenBank/DDBJ whole genome shotgun (WGS) entry which is preliminary data.</text>
</comment>
<reference evidence="7 8" key="1">
    <citation type="journal article" date="2015" name="Genome Announc.">
        <title>Draft Genome Sequence of the Thermophile Thermus filiformis ATCC 43280, Producer of Carotenoid-(Di)glucoside-Branched Fatty Acid (Di)esters and Source of Hyperthermostable Enzymes of Biotechnological Interest.</title>
        <authorList>
            <person name="Mandelli F."/>
            <person name="Oliveira Ramires B."/>
            <person name="Couger M.B."/>
            <person name="Paixao D.A."/>
            <person name="Camilo C.M."/>
            <person name="Polikarpov I."/>
            <person name="Prade R."/>
            <person name="Riano-Pachon D.M."/>
            <person name="Squina F.M."/>
        </authorList>
    </citation>
    <scope>NUCLEOTIDE SEQUENCE [LARGE SCALE GENOMIC DNA]</scope>
    <source>
        <strain evidence="7 8">ATCC 43280</strain>
    </source>
</reference>
<dbReference type="GO" id="GO:0006412">
    <property type="term" value="P:translation"/>
    <property type="evidence" value="ECO:0007669"/>
    <property type="project" value="UniProtKB-UniRule"/>
</dbReference>
<comment type="subunit">
    <text evidence="2 5">Part of the 50S ribosomal subunit.</text>
</comment>
<evidence type="ECO:0000256" key="5">
    <source>
        <dbReference type="HAMAP-Rule" id="MF_01371"/>
    </source>
</evidence>
<dbReference type="PANTHER" id="PTHR15892:SF2">
    <property type="entry name" value="LARGE RIBOSOMAL SUBUNIT PROTEIN UL30M"/>
    <property type="match status" value="1"/>
</dbReference>
<dbReference type="RefSeq" id="WP_038061197.1">
    <property type="nucleotide sequence ID" value="NZ_JPSL02000040.1"/>
</dbReference>
<dbReference type="NCBIfam" id="TIGR01308">
    <property type="entry name" value="rpmD_bact"/>
    <property type="match status" value="1"/>
</dbReference>
<dbReference type="Pfam" id="PF00327">
    <property type="entry name" value="Ribosomal_L30"/>
    <property type="match status" value="1"/>
</dbReference>
<dbReference type="AlphaFoldDB" id="A0A0D6XBZ3"/>